<dbReference type="AlphaFoldDB" id="A0A9P7U6Z5"/>
<comment type="caution">
    <text evidence="1">The sequence shown here is derived from an EMBL/GenBank/DDBJ whole genome shotgun (WGS) entry which is preliminary data.</text>
</comment>
<accession>A0A9P7U6Z5</accession>
<dbReference type="Proteomes" id="UP000699042">
    <property type="component" value="Unassembled WGS sequence"/>
</dbReference>
<name>A0A9P7U6Z5_9PEZI</name>
<keyword evidence="2" id="KW-1185">Reference proteome</keyword>
<sequence length="569" mass="65046">MVSLAPELLRIIGQYLASQHFEPTHVEHLSDVATNKKTLRALCRVNKAFRDAFSEFLYAEVYLGYNHFVTDDPPQKWLVKESPETRHIKVIHFRPKGFEWNSREMELDDHVRNCNSQLRRLLANTPNVKRFVLEDGEFFLSSATLKALKHCCPDLEDISFDLEAHPHEPGADRYCRDDDSWRDPEPIMPVPDDLKYSIADFNVFSGLAGLHLTGLQGPISKWIETLACILGSSPKLTDLSLSLSRPTADSFANVDDRDELYDFLMNLGNRYGDLGHPPLRLKSLKLYYPVLLCEDEDGGFDYLDKLTDLSHLQELRLFNQSAVMRGNSPPDAPELAFYAIDPSTMPNLRQLTIGAWEAGIEHCFEELDEEYASQLSLRVDPQTFIFDPNYDAGLPNMLNNEMVLRAKELIIPQTWIGNGKDAPDNWDMFKVLESCHWITSIGFTIDTTVAPYGLIDILANMEGLKKLSIEYPKFKTNRGHGGDPLQRFKKVEYLKPEIVAAKCKHLTYMRLHGHGIKIWRPSAGTAEFEYLQDAEDAVVGSFFRKETREDNHWIAEAMDSDYFEPPRPL</sequence>
<evidence type="ECO:0000313" key="2">
    <source>
        <dbReference type="Proteomes" id="UP000699042"/>
    </source>
</evidence>
<evidence type="ECO:0000313" key="1">
    <source>
        <dbReference type="EMBL" id="KAG7041953.1"/>
    </source>
</evidence>
<proteinExistence type="predicted"/>
<gene>
    <name evidence="1" type="ORF">JMJ77_012469</name>
</gene>
<reference evidence="1" key="1">
    <citation type="submission" date="2021-05" db="EMBL/GenBank/DDBJ databases">
        <title>Comparative genomics of three Colletotrichum scovillei strains and genetic complementation revealed genes involved fungal growth and virulence on chili pepper.</title>
        <authorList>
            <person name="Hsieh D.-K."/>
            <person name="Chuang S.-C."/>
            <person name="Chen C.-Y."/>
            <person name="Chao Y.-T."/>
            <person name="Lu M.-Y.J."/>
            <person name="Lee M.-H."/>
            <person name="Shih M.-C."/>
        </authorList>
    </citation>
    <scope>NUCLEOTIDE SEQUENCE</scope>
    <source>
        <strain evidence="1">Coll-153</strain>
    </source>
</reference>
<protein>
    <submittedName>
        <fullName evidence="1">RNI-like protein</fullName>
    </submittedName>
</protein>
<dbReference type="EMBL" id="JAESDN010000014">
    <property type="protein sequence ID" value="KAG7041953.1"/>
    <property type="molecule type" value="Genomic_DNA"/>
</dbReference>
<organism evidence="1 2">
    <name type="scientific">Colletotrichum scovillei</name>
    <dbReference type="NCBI Taxonomy" id="1209932"/>
    <lineage>
        <taxon>Eukaryota</taxon>
        <taxon>Fungi</taxon>
        <taxon>Dikarya</taxon>
        <taxon>Ascomycota</taxon>
        <taxon>Pezizomycotina</taxon>
        <taxon>Sordariomycetes</taxon>
        <taxon>Hypocreomycetidae</taxon>
        <taxon>Glomerellales</taxon>
        <taxon>Glomerellaceae</taxon>
        <taxon>Colletotrichum</taxon>
        <taxon>Colletotrichum acutatum species complex</taxon>
    </lineage>
</organism>